<organism evidence="1 2">
    <name type="scientific">Escherichia coli</name>
    <dbReference type="NCBI Taxonomy" id="562"/>
    <lineage>
        <taxon>Bacteria</taxon>
        <taxon>Pseudomonadati</taxon>
        <taxon>Pseudomonadota</taxon>
        <taxon>Gammaproteobacteria</taxon>
        <taxon>Enterobacterales</taxon>
        <taxon>Enterobacteriaceae</taxon>
        <taxon>Escherichia</taxon>
    </lineage>
</organism>
<protein>
    <recommendedName>
        <fullName evidence="3">DNA-binding protein</fullName>
    </recommendedName>
</protein>
<comment type="caution">
    <text evidence="1">The sequence shown here is derived from an EMBL/GenBank/DDBJ whole genome shotgun (WGS) entry which is preliminary data.</text>
</comment>
<dbReference type="AlphaFoldDB" id="A0A369FGU6"/>
<evidence type="ECO:0000313" key="2">
    <source>
        <dbReference type="Proteomes" id="UP000253687"/>
    </source>
</evidence>
<evidence type="ECO:0008006" key="3">
    <source>
        <dbReference type="Google" id="ProtNLM"/>
    </source>
</evidence>
<dbReference type="Proteomes" id="UP000253687">
    <property type="component" value="Unassembled WGS sequence"/>
</dbReference>
<feature type="non-terminal residue" evidence="1">
    <location>
        <position position="75"/>
    </location>
</feature>
<dbReference type="InterPro" id="IPR009061">
    <property type="entry name" value="DNA-bd_dom_put_sf"/>
</dbReference>
<dbReference type="SUPFAM" id="SSF46955">
    <property type="entry name" value="Putative DNA-binding domain"/>
    <property type="match status" value="1"/>
</dbReference>
<reference evidence="1 2" key="1">
    <citation type="submission" date="2018-07" db="EMBL/GenBank/DDBJ databases">
        <title>Whole Genome Sequence Analysis of Avian Pathogenic E. coli - An Australian Perspective.</title>
        <authorList>
            <person name="Cummins M.L."/>
            <person name="Reid C.J."/>
            <person name="Roy Chowdhury P."/>
            <person name="Bushell R."/>
            <person name="Esbert N."/>
            <person name="Tivendale K.A."/>
            <person name="Noormohammadi A.H."/>
            <person name="Islam S."/>
            <person name="Marenda M.S."/>
            <person name="Browning G.F."/>
            <person name="Markham P.F."/>
            <person name="Djordjevic S.P."/>
        </authorList>
    </citation>
    <scope>NUCLEOTIDE SEQUENCE [LARGE SCALE GENOMIC DNA]</scope>
    <source>
        <strain evidence="1 2">AVC211</strain>
    </source>
</reference>
<accession>A0A369FGU6</accession>
<dbReference type="EMBL" id="QOGZ01000246">
    <property type="protein sequence ID" value="RDA24563.1"/>
    <property type="molecule type" value="Genomic_DNA"/>
</dbReference>
<sequence length="75" mass="8550">MIDKACFVSQQEIAEHFKVNRTTIRAWTKQGMPYLNADRGKSGGYHIGHTLLWYSGKSHLQTIGYHVETSALEKI</sequence>
<evidence type="ECO:0000313" key="1">
    <source>
        <dbReference type="EMBL" id="RDA24563.1"/>
    </source>
</evidence>
<dbReference type="Gene3D" id="1.10.10.10">
    <property type="entry name" value="Winged helix-like DNA-binding domain superfamily/Winged helix DNA-binding domain"/>
    <property type="match status" value="1"/>
</dbReference>
<proteinExistence type="predicted"/>
<name>A0A369FGU6_ECOLX</name>
<dbReference type="InterPro" id="IPR036388">
    <property type="entry name" value="WH-like_DNA-bd_sf"/>
</dbReference>
<gene>
    <name evidence="1" type="ORF">DTL43_29260</name>
</gene>